<evidence type="ECO:0000313" key="2">
    <source>
        <dbReference type="Proteomes" id="UP001141552"/>
    </source>
</evidence>
<keyword evidence="2" id="KW-1185">Reference proteome</keyword>
<proteinExistence type="predicted"/>
<gene>
    <name evidence="1" type="ORF">Tsubulata_031998</name>
</gene>
<evidence type="ECO:0000313" key="1">
    <source>
        <dbReference type="EMBL" id="KAJ4834881.1"/>
    </source>
</evidence>
<name>A0A9Q0FNW9_9ROSI</name>
<reference evidence="1" key="2">
    <citation type="journal article" date="2023" name="Plants (Basel)">
        <title>Annotation of the Turnera subulata (Passifloraceae) Draft Genome Reveals the S-Locus Evolved after the Divergence of Turneroideae from Passifloroideae in a Stepwise Manner.</title>
        <authorList>
            <person name="Henning P.M."/>
            <person name="Roalson E.H."/>
            <person name="Mir W."/>
            <person name="McCubbin A.G."/>
            <person name="Shore J.S."/>
        </authorList>
    </citation>
    <scope>NUCLEOTIDE SEQUENCE</scope>
    <source>
        <strain evidence="1">F60SS</strain>
    </source>
</reference>
<organism evidence="1 2">
    <name type="scientific">Turnera subulata</name>
    <dbReference type="NCBI Taxonomy" id="218843"/>
    <lineage>
        <taxon>Eukaryota</taxon>
        <taxon>Viridiplantae</taxon>
        <taxon>Streptophyta</taxon>
        <taxon>Embryophyta</taxon>
        <taxon>Tracheophyta</taxon>
        <taxon>Spermatophyta</taxon>
        <taxon>Magnoliopsida</taxon>
        <taxon>eudicotyledons</taxon>
        <taxon>Gunneridae</taxon>
        <taxon>Pentapetalae</taxon>
        <taxon>rosids</taxon>
        <taxon>fabids</taxon>
        <taxon>Malpighiales</taxon>
        <taxon>Passifloraceae</taxon>
        <taxon>Turnera</taxon>
    </lineage>
</organism>
<protein>
    <submittedName>
        <fullName evidence="1">Uncharacterized protein</fullName>
    </submittedName>
</protein>
<dbReference type="AlphaFoldDB" id="A0A9Q0FNW9"/>
<comment type="caution">
    <text evidence="1">The sequence shown here is derived from an EMBL/GenBank/DDBJ whole genome shotgun (WGS) entry which is preliminary data.</text>
</comment>
<sequence>MTRPYTISYKNRPTFSSIRSSQFTRANQNKTQTFAG</sequence>
<dbReference type="EMBL" id="JAKUCV010004596">
    <property type="protein sequence ID" value="KAJ4834881.1"/>
    <property type="molecule type" value="Genomic_DNA"/>
</dbReference>
<reference evidence="1" key="1">
    <citation type="submission" date="2022-02" db="EMBL/GenBank/DDBJ databases">
        <authorList>
            <person name="Henning P.M."/>
            <person name="McCubbin A.G."/>
            <person name="Shore J.S."/>
        </authorList>
    </citation>
    <scope>NUCLEOTIDE SEQUENCE</scope>
    <source>
        <strain evidence="1">F60SS</strain>
        <tissue evidence="1">Leaves</tissue>
    </source>
</reference>
<dbReference type="Proteomes" id="UP001141552">
    <property type="component" value="Unassembled WGS sequence"/>
</dbReference>
<accession>A0A9Q0FNW9</accession>